<dbReference type="Proteomes" id="UP000183567">
    <property type="component" value="Unassembled WGS sequence"/>
</dbReference>
<reference evidence="1 2" key="1">
    <citation type="submission" date="2016-03" db="EMBL/GenBank/DDBJ databases">
        <title>Comparative genomics of the ectomycorrhizal sister species Rhizopogon vinicolor and Rhizopogon vesiculosus (Basidiomycota: Boletales) reveals a divergence of the mating type B locus.</title>
        <authorList>
            <person name="Mujic A.B."/>
            <person name="Kuo A."/>
            <person name="Tritt A."/>
            <person name="Lipzen A."/>
            <person name="Chen C."/>
            <person name="Johnson J."/>
            <person name="Sharma A."/>
            <person name="Barry K."/>
            <person name="Grigoriev I.V."/>
            <person name="Spatafora J.W."/>
        </authorList>
    </citation>
    <scope>NUCLEOTIDE SEQUENCE [LARGE SCALE GENOMIC DNA]</scope>
    <source>
        <strain evidence="1 2">AM-OR11-056</strain>
    </source>
</reference>
<name>A0A1J8Q214_9AGAM</name>
<proteinExistence type="predicted"/>
<sequence length="33" mass="4021">MQPRRGIGLRRNLRRQLLKTADWQEKMQTAVIR</sequence>
<comment type="caution">
    <text evidence="1">The sequence shown here is derived from an EMBL/GenBank/DDBJ whole genome shotgun (WGS) entry which is preliminary data.</text>
</comment>
<evidence type="ECO:0000313" key="1">
    <source>
        <dbReference type="EMBL" id="OJA14011.1"/>
    </source>
</evidence>
<dbReference type="EMBL" id="LVVM01003941">
    <property type="protein sequence ID" value="OJA14011.1"/>
    <property type="molecule type" value="Genomic_DNA"/>
</dbReference>
<protein>
    <submittedName>
        <fullName evidence="1">Uncharacterized protein</fullName>
    </submittedName>
</protein>
<dbReference type="AlphaFoldDB" id="A0A1J8Q214"/>
<evidence type="ECO:0000313" key="2">
    <source>
        <dbReference type="Proteomes" id="UP000183567"/>
    </source>
</evidence>
<keyword evidence="2" id="KW-1185">Reference proteome</keyword>
<gene>
    <name evidence="1" type="ORF">AZE42_13081</name>
</gene>
<organism evidence="1 2">
    <name type="scientific">Rhizopogon vesiculosus</name>
    <dbReference type="NCBI Taxonomy" id="180088"/>
    <lineage>
        <taxon>Eukaryota</taxon>
        <taxon>Fungi</taxon>
        <taxon>Dikarya</taxon>
        <taxon>Basidiomycota</taxon>
        <taxon>Agaricomycotina</taxon>
        <taxon>Agaricomycetes</taxon>
        <taxon>Agaricomycetidae</taxon>
        <taxon>Boletales</taxon>
        <taxon>Suillineae</taxon>
        <taxon>Rhizopogonaceae</taxon>
        <taxon>Rhizopogon</taxon>
    </lineage>
</organism>
<accession>A0A1J8Q214</accession>